<gene>
    <name evidence="4" type="ORF">BGZ70_007592</name>
</gene>
<dbReference type="EMBL" id="JAAAHY010000490">
    <property type="protein sequence ID" value="KAF9963190.1"/>
    <property type="molecule type" value="Genomic_DNA"/>
</dbReference>
<feature type="region of interest" description="Disordered" evidence="2">
    <location>
        <begin position="498"/>
        <end position="522"/>
    </location>
</feature>
<evidence type="ECO:0000256" key="2">
    <source>
        <dbReference type="SAM" id="MobiDB-lite"/>
    </source>
</evidence>
<feature type="compositionally biased region" description="Polar residues" evidence="2">
    <location>
        <begin position="419"/>
        <end position="432"/>
    </location>
</feature>
<dbReference type="InterPro" id="IPR051044">
    <property type="entry name" value="MAG_DAG_Lipase"/>
</dbReference>
<feature type="region of interest" description="Disordered" evidence="2">
    <location>
        <begin position="552"/>
        <end position="573"/>
    </location>
</feature>
<evidence type="ECO:0000313" key="5">
    <source>
        <dbReference type="Proteomes" id="UP000738359"/>
    </source>
</evidence>
<accession>A0A9P6M2J0</accession>
<proteinExistence type="predicted"/>
<evidence type="ECO:0000259" key="3">
    <source>
        <dbReference type="Pfam" id="PF12146"/>
    </source>
</evidence>
<dbReference type="AlphaFoldDB" id="A0A9P6M2J0"/>
<dbReference type="Proteomes" id="UP000738359">
    <property type="component" value="Unassembled WGS sequence"/>
</dbReference>
<feature type="compositionally biased region" description="Polar residues" evidence="2">
    <location>
        <begin position="298"/>
        <end position="310"/>
    </location>
</feature>
<feature type="compositionally biased region" description="Polar residues" evidence="2">
    <location>
        <begin position="557"/>
        <end position="573"/>
    </location>
</feature>
<feature type="domain" description="Serine aminopeptidase S33" evidence="3">
    <location>
        <begin position="63"/>
        <end position="181"/>
    </location>
</feature>
<dbReference type="Pfam" id="PF12146">
    <property type="entry name" value="Hydrolase_4"/>
    <property type="match status" value="1"/>
</dbReference>
<organism evidence="4 5">
    <name type="scientific">Mortierella alpina</name>
    <name type="common">Oleaginous fungus</name>
    <name type="synonym">Mortierella renispora</name>
    <dbReference type="NCBI Taxonomy" id="64518"/>
    <lineage>
        <taxon>Eukaryota</taxon>
        <taxon>Fungi</taxon>
        <taxon>Fungi incertae sedis</taxon>
        <taxon>Mucoromycota</taxon>
        <taxon>Mortierellomycotina</taxon>
        <taxon>Mortierellomycetes</taxon>
        <taxon>Mortierellales</taxon>
        <taxon>Mortierellaceae</taxon>
        <taxon>Mortierella</taxon>
    </lineage>
</organism>
<feature type="region of interest" description="Disordered" evidence="2">
    <location>
        <begin position="612"/>
        <end position="657"/>
    </location>
</feature>
<feature type="compositionally biased region" description="Polar residues" evidence="2">
    <location>
        <begin position="318"/>
        <end position="337"/>
    </location>
</feature>
<evidence type="ECO:0000256" key="1">
    <source>
        <dbReference type="SAM" id="Coils"/>
    </source>
</evidence>
<sequence>MGISVGSRPNNVTSIINSFNNPPPKPKPEAEKSCQVKNNWAKSADDSIHIFTKTWQPIGVSVHSVVVFVHDIVEHCERYQPLFVLFAGKGIEVQSFDLPGFGETGARADALGITGGYEALVKEIDHALDRALTTRPSKPIFLMGHGMGGALVLNYVCGLGQRITSLAGIMVSSPYLKPTISGAGTRFPSTYNRLVGDMIYQGQKLLRKRWKQFPPALPILLLHGTEDPICSYQATSTLSTLLQKLEPTNLKFKSWKGNKHDPHWDLDADAVRSEYIHWIRNISRNYVKPPLEPAETVPTDTLQSAKSTGSLALRGKRTATTADQHNNTSPPTTTKGKTNVKDQPPSADDPYQPPTVPTTPSGAAAAEPEAIQDLAGLRRQQELKLQRALEKRQEYNLLSDGDSTAADDNKAAAGDTAAVNVSSSEATSNAEPQASLYPAAAPDAGAKTEATEQISNEAVPALASEAGGDTATGVIHLTTAAAAADRSASAPNLAETTIGDSIHLPTPPRADHSASAPNLADTAESATIHLTPPSTTAAAHSASAPNLADITPDASIHLTTPPRSDRSASAPNLADTSVGTAIDTVDAEIAPANQAAAFLSDSGSTIAAVTDGGTCDPSVAPATEEARINDDTDNDAGTQETTDRGPEHHSEREEPSISDLTAAVHAALATTTTASTAVTPIAVTTTHSTTTENTDLRDSQA</sequence>
<dbReference type="InterPro" id="IPR029058">
    <property type="entry name" value="AB_hydrolase_fold"/>
</dbReference>
<protein>
    <recommendedName>
        <fullName evidence="3">Serine aminopeptidase S33 domain-containing protein</fullName>
    </recommendedName>
</protein>
<reference evidence="4" key="1">
    <citation type="journal article" date="2020" name="Fungal Divers.">
        <title>Resolving the Mortierellaceae phylogeny through synthesis of multi-gene phylogenetics and phylogenomics.</title>
        <authorList>
            <person name="Vandepol N."/>
            <person name="Liber J."/>
            <person name="Desiro A."/>
            <person name="Na H."/>
            <person name="Kennedy M."/>
            <person name="Barry K."/>
            <person name="Grigoriev I.V."/>
            <person name="Miller A.N."/>
            <person name="O'Donnell K."/>
            <person name="Stajich J.E."/>
            <person name="Bonito G."/>
        </authorList>
    </citation>
    <scope>NUCLEOTIDE SEQUENCE</scope>
    <source>
        <strain evidence="4">CK1249</strain>
    </source>
</reference>
<dbReference type="OrthoDB" id="10249433at2759"/>
<keyword evidence="5" id="KW-1185">Reference proteome</keyword>
<dbReference type="PANTHER" id="PTHR11614">
    <property type="entry name" value="PHOSPHOLIPASE-RELATED"/>
    <property type="match status" value="1"/>
</dbReference>
<feature type="compositionally biased region" description="Basic and acidic residues" evidence="2">
    <location>
        <begin position="641"/>
        <end position="655"/>
    </location>
</feature>
<feature type="region of interest" description="Disordered" evidence="2">
    <location>
        <begin position="416"/>
        <end position="435"/>
    </location>
</feature>
<dbReference type="InterPro" id="IPR022742">
    <property type="entry name" value="Hydrolase_4"/>
</dbReference>
<name>A0A9P6M2J0_MORAP</name>
<comment type="caution">
    <text evidence="4">The sequence shown here is derived from an EMBL/GenBank/DDBJ whole genome shotgun (WGS) entry which is preliminary data.</text>
</comment>
<evidence type="ECO:0000313" key="4">
    <source>
        <dbReference type="EMBL" id="KAF9963190.1"/>
    </source>
</evidence>
<keyword evidence="1" id="KW-0175">Coiled coil</keyword>
<dbReference type="SUPFAM" id="SSF53474">
    <property type="entry name" value="alpha/beta-Hydrolases"/>
    <property type="match status" value="1"/>
</dbReference>
<feature type="region of interest" description="Disordered" evidence="2">
    <location>
        <begin position="289"/>
        <end position="365"/>
    </location>
</feature>
<feature type="coiled-coil region" evidence="1">
    <location>
        <begin position="371"/>
        <end position="398"/>
    </location>
</feature>
<dbReference type="Gene3D" id="3.40.50.1820">
    <property type="entry name" value="alpha/beta hydrolase"/>
    <property type="match status" value="1"/>
</dbReference>